<organism evidence="1 2">
    <name type="scientific">Hoyosella altamirensis</name>
    <dbReference type="NCBI Taxonomy" id="616997"/>
    <lineage>
        <taxon>Bacteria</taxon>
        <taxon>Bacillati</taxon>
        <taxon>Actinomycetota</taxon>
        <taxon>Actinomycetes</taxon>
        <taxon>Mycobacteriales</taxon>
        <taxon>Hoyosellaceae</taxon>
        <taxon>Hoyosella</taxon>
    </lineage>
</organism>
<protein>
    <submittedName>
        <fullName evidence="1">Uncharacterized protein</fullName>
    </submittedName>
</protein>
<gene>
    <name evidence="1" type="ORF">FHU29_001417</name>
</gene>
<keyword evidence="2" id="KW-1185">Reference proteome</keyword>
<reference evidence="1 2" key="1">
    <citation type="submission" date="2020-08" db="EMBL/GenBank/DDBJ databases">
        <title>Sequencing the genomes of 1000 actinobacteria strains.</title>
        <authorList>
            <person name="Klenk H.-P."/>
        </authorList>
    </citation>
    <scope>NUCLEOTIDE SEQUENCE [LARGE SCALE GENOMIC DNA]</scope>
    <source>
        <strain evidence="1 2">DSM 45258</strain>
    </source>
</reference>
<evidence type="ECO:0000313" key="1">
    <source>
        <dbReference type="EMBL" id="MBB3036983.1"/>
    </source>
</evidence>
<sequence>MTATAAAAEPVTISETPVAVFQLPAHSFVVSGLVVPGIHAAAVTVASPEPGRVTFAAPARPEVCATTFGGALVRIDYLNVTTGAAGSAMVRPCENFLEPTPTTATVNTGPGPVVFSVSLTGSAYSPTAGQPSLPGVGTFTAP</sequence>
<name>A0A839RLR0_9ACTN</name>
<proteinExistence type="predicted"/>
<evidence type="ECO:0000313" key="2">
    <source>
        <dbReference type="Proteomes" id="UP000567922"/>
    </source>
</evidence>
<dbReference type="EMBL" id="JACHWS010000001">
    <property type="protein sequence ID" value="MBB3036983.1"/>
    <property type="molecule type" value="Genomic_DNA"/>
</dbReference>
<comment type="caution">
    <text evidence="1">The sequence shown here is derived from an EMBL/GenBank/DDBJ whole genome shotgun (WGS) entry which is preliminary data.</text>
</comment>
<dbReference type="RefSeq" id="WP_064442187.1">
    <property type="nucleotide sequence ID" value="NZ_BDDI01000020.1"/>
</dbReference>
<accession>A0A839RLR0</accession>
<dbReference type="Proteomes" id="UP000567922">
    <property type="component" value="Unassembled WGS sequence"/>
</dbReference>
<dbReference type="AlphaFoldDB" id="A0A839RLR0"/>